<dbReference type="EMBL" id="GBRH01163681">
    <property type="protein sequence ID" value="JAE34215.1"/>
    <property type="molecule type" value="Transcribed_RNA"/>
</dbReference>
<reference evidence="1" key="2">
    <citation type="journal article" date="2015" name="Data Brief">
        <title>Shoot transcriptome of the giant reed, Arundo donax.</title>
        <authorList>
            <person name="Barrero R.A."/>
            <person name="Guerrero F.D."/>
            <person name="Moolhuijzen P."/>
            <person name="Goolsby J.A."/>
            <person name="Tidwell J."/>
            <person name="Bellgard S.E."/>
            <person name="Bellgard M.I."/>
        </authorList>
    </citation>
    <scope>NUCLEOTIDE SEQUENCE</scope>
    <source>
        <tissue evidence="1">Shoot tissue taken approximately 20 cm above the soil surface</tissue>
    </source>
</reference>
<sequence>MLGHTFTRFERYLLQMSVFSR</sequence>
<name>A0A0A9HAM3_ARUDO</name>
<reference evidence="1" key="1">
    <citation type="submission" date="2014-09" db="EMBL/GenBank/DDBJ databases">
        <authorList>
            <person name="Magalhaes I.L.F."/>
            <person name="Oliveira U."/>
            <person name="Santos F.R."/>
            <person name="Vidigal T.H.D.A."/>
            <person name="Brescovit A.D."/>
            <person name="Santos A.J."/>
        </authorList>
    </citation>
    <scope>NUCLEOTIDE SEQUENCE</scope>
    <source>
        <tissue evidence="1">Shoot tissue taken approximately 20 cm above the soil surface</tissue>
    </source>
</reference>
<proteinExistence type="predicted"/>
<evidence type="ECO:0000313" key="1">
    <source>
        <dbReference type="EMBL" id="JAE34215.1"/>
    </source>
</evidence>
<dbReference type="AlphaFoldDB" id="A0A0A9HAM3"/>
<accession>A0A0A9HAM3</accession>
<organism evidence="1">
    <name type="scientific">Arundo donax</name>
    <name type="common">Giant reed</name>
    <name type="synonym">Donax arundinaceus</name>
    <dbReference type="NCBI Taxonomy" id="35708"/>
    <lineage>
        <taxon>Eukaryota</taxon>
        <taxon>Viridiplantae</taxon>
        <taxon>Streptophyta</taxon>
        <taxon>Embryophyta</taxon>
        <taxon>Tracheophyta</taxon>
        <taxon>Spermatophyta</taxon>
        <taxon>Magnoliopsida</taxon>
        <taxon>Liliopsida</taxon>
        <taxon>Poales</taxon>
        <taxon>Poaceae</taxon>
        <taxon>PACMAD clade</taxon>
        <taxon>Arundinoideae</taxon>
        <taxon>Arundineae</taxon>
        <taxon>Arundo</taxon>
    </lineage>
</organism>
<protein>
    <submittedName>
        <fullName evidence="1">Uncharacterized protein</fullName>
    </submittedName>
</protein>